<dbReference type="SMART" id="SM00448">
    <property type="entry name" value="REC"/>
    <property type="match status" value="1"/>
</dbReference>
<evidence type="ECO:0000256" key="5">
    <source>
        <dbReference type="ARBA" id="ARBA00023163"/>
    </source>
</evidence>
<feature type="domain" description="OmpR/PhoB-type" evidence="9">
    <location>
        <begin position="136"/>
        <end position="235"/>
    </location>
</feature>
<comment type="caution">
    <text evidence="6">Lacks conserved residue(s) required for the propagation of feature annotation.</text>
</comment>
<keyword evidence="11" id="KW-1185">Reference proteome</keyword>
<name>A0ABU1RSM8_9GAMM</name>
<dbReference type="InterPro" id="IPR039420">
    <property type="entry name" value="WalR-like"/>
</dbReference>
<dbReference type="EMBL" id="JAVDTT010000002">
    <property type="protein sequence ID" value="MDR6841781.1"/>
    <property type="molecule type" value="Genomic_DNA"/>
</dbReference>
<organism evidence="10 11">
    <name type="scientific">Pseudoxanthomonas sacheonensis</name>
    <dbReference type="NCBI Taxonomy" id="443615"/>
    <lineage>
        <taxon>Bacteria</taxon>
        <taxon>Pseudomonadati</taxon>
        <taxon>Pseudomonadota</taxon>
        <taxon>Gammaproteobacteria</taxon>
        <taxon>Lysobacterales</taxon>
        <taxon>Lysobacteraceae</taxon>
        <taxon>Pseudoxanthomonas</taxon>
    </lineage>
</organism>
<dbReference type="SUPFAM" id="SSF52172">
    <property type="entry name" value="CheY-like"/>
    <property type="match status" value="1"/>
</dbReference>
<keyword evidence="5" id="KW-0804">Transcription</keyword>
<keyword evidence="3" id="KW-0805">Transcription regulation</keyword>
<dbReference type="InterPro" id="IPR011006">
    <property type="entry name" value="CheY-like_superfamily"/>
</dbReference>
<proteinExistence type="predicted"/>
<evidence type="ECO:0000256" key="4">
    <source>
        <dbReference type="ARBA" id="ARBA00023125"/>
    </source>
</evidence>
<accession>A0ABU1RSM8</accession>
<dbReference type="Proteomes" id="UP001254759">
    <property type="component" value="Unassembled WGS sequence"/>
</dbReference>
<dbReference type="InterPro" id="IPR001789">
    <property type="entry name" value="Sig_transdc_resp-reg_receiver"/>
</dbReference>
<evidence type="ECO:0000256" key="3">
    <source>
        <dbReference type="ARBA" id="ARBA00023015"/>
    </source>
</evidence>
<evidence type="ECO:0000256" key="2">
    <source>
        <dbReference type="ARBA" id="ARBA00023012"/>
    </source>
</evidence>
<sequence length="235" mass="26296">MAPSKKREAARPLQLLLIGGTRSFAEEVASSLELGGHQVDYAASGRLGLRLAAEHRFDAVIICAHVRGALDGFQVCETMRSDFRHDVPLVMLGESTEATIAAFRAGADAYMAWPFAREELEARLHALLRRIRATTTTTLRVHTLELDLTTLEAHREGQRLAVTRTGMRILRVLLEAAPNLVTRRQLHETLWGGDYDHQSDAKVRAHIYVLRGTVDKPFDRPLIHTHRCCGYRISA</sequence>
<dbReference type="Gene3D" id="1.10.10.10">
    <property type="entry name" value="Winged helix-like DNA-binding domain superfamily/Winged helix DNA-binding domain"/>
    <property type="match status" value="1"/>
</dbReference>
<dbReference type="Pfam" id="PF00486">
    <property type="entry name" value="Trans_reg_C"/>
    <property type="match status" value="1"/>
</dbReference>
<feature type="DNA-binding region" description="OmpR/PhoB-type" evidence="7">
    <location>
        <begin position="136"/>
        <end position="235"/>
    </location>
</feature>
<dbReference type="PANTHER" id="PTHR48111:SF22">
    <property type="entry name" value="REGULATOR OF RPOS"/>
    <property type="match status" value="1"/>
</dbReference>
<dbReference type="PANTHER" id="PTHR48111">
    <property type="entry name" value="REGULATOR OF RPOS"/>
    <property type="match status" value="1"/>
</dbReference>
<dbReference type="Gene3D" id="3.40.50.2300">
    <property type="match status" value="1"/>
</dbReference>
<evidence type="ECO:0000256" key="6">
    <source>
        <dbReference type="PROSITE-ProRule" id="PRU00169"/>
    </source>
</evidence>
<feature type="domain" description="Response regulatory" evidence="8">
    <location>
        <begin position="14"/>
        <end position="128"/>
    </location>
</feature>
<dbReference type="InterPro" id="IPR036388">
    <property type="entry name" value="WH-like_DNA-bd_sf"/>
</dbReference>
<dbReference type="PROSITE" id="PS50110">
    <property type="entry name" value="RESPONSE_REGULATORY"/>
    <property type="match status" value="1"/>
</dbReference>
<dbReference type="Pfam" id="PF00072">
    <property type="entry name" value="Response_reg"/>
    <property type="match status" value="1"/>
</dbReference>
<evidence type="ECO:0000313" key="11">
    <source>
        <dbReference type="Proteomes" id="UP001254759"/>
    </source>
</evidence>
<comment type="caution">
    <text evidence="10">The sequence shown here is derived from an EMBL/GenBank/DDBJ whole genome shotgun (WGS) entry which is preliminary data.</text>
</comment>
<dbReference type="CDD" id="cd00383">
    <property type="entry name" value="trans_reg_C"/>
    <property type="match status" value="1"/>
</dbReference>
<dbReference type="RefSeq" id="WP_310092884.1">
    <property type="nucleotide sequence ID" value="NZ_JAVDTT010000002.1"/>
</dbReference>
<evidence type="ECO:0000259" key="9">
    <source>
        <dbReference type="PROSITE" id="PS51755"/>
    </source>
</evidence>
<evidence type="ECO:0000256" key="7">
    <source>
        <dbReference type="PROSITE-ProRule" id="PRU01091"/>
    </source>
</evidence>
<keyword evidence="4 7" id="KW-0238">DNA-binding</keyword>
<keyword evidence="1" id="KW-0597">Phosphoprotein</keyword>
<dbReference type="GO" id="GO:0003677">
    <property type="term" value="F:DNA binding"/>
    <property type="evidence" value="ECO:0007669"/>
    <property type="project" value="UniProtKB-KW"/>
</dbReference>
<dbReference type="SMART" id="SM00862">
    <property type="entry name" value="Trans_reg_C"/>
    <property type="match status" value="1"/>
</dbReference>
<dbReference type="PROSITE" id="PS51755">
    <property type="entry name" value="OMPR_PHOB"/>
    <property type="match status" value="1"/>
</dbReference>
<gene>
    <name evidence="10" type="ORF">J2W94_002066</name>
</gene>
<evidence type="ECO:0000313" key="10">
    <source>
        <dbReference type="EMBL" id="MDR6841781.1"/>
    </source>
</evidence>
<protein>
    <submittedName>
        <fullName evidence="10">DNA-binding response OmpR family regulator</fullName>
    </submittedName>
</protein>
<reference evidence="10 11" key="1">
    <citation type="submission" date="2023-07" db="EMBL/GenBank/DDBJ databases">
        <title>Sorghum-associated microbial communities from plants grown in Nebraska, USA.</title>
        <authorList>
            <person name="Schachtman D."/>
        </authorList>
    </citation>
    <scope>NUCLEOTIDE SEQUENCE [LARGE SCALE GENOMIC DNA]</scope>
    <source>
        <strain evidence="10 11">BE107</strain>
    </source>
</reference>
<evidence type="ECO:0000259" key="8">
    <source>
        <dbReference type="PROSITE" id="PS50110"/>
    </source>
</evidence>
<keyword evidence="2" id="KW-0902">Two-component regulatory system</keyword>
<evidence type="ECO:0000256" key="1">
    <source>
        <dbReference type="ARBA" id="ARBA00022553"/>
    </source>
</evidence>
<dbReference type="InterPro" id="IPR001867">
    <property type="entry name" value="OmpR/PhoB-type_DNA-bd"/>
</dbReference>